<dbReference type="PANTHER" id="PTHR44943">
    <property type="entry name" value="CELLULOSE SYNTHASE OPERON PROTEIN C"/>
    <property type="match status" value="1"/>
</dbReference>
<comment type="caution">
    <text evidence="5">The sequence shown here is derived from an EMBL/GenBank/DDBJ whole genome shotgun (WGS) entry which is preliminary data.</text>
</comment>
<gene>
    <name evidence="5" type="ORF">COU28_00100</name>
</gene>
<dbReference type="Pfam" id="PF13432">
    <property type="entry name" value="TPR_16"/>
    <property type="match status" value="1"/>
</dbReference>
<dbReference type="Proteomes" id="UP000230852">
    <property type="component" value="Unassembled WGS sequence"/>
</dbReference>
<dbReference type="PANTHER" id="PTHR44943:SF8">
    <property type="entry name" value="TPR REPEAT-CONTAINING PROTEIN MJ0263"/>
    <property type="match status" value="1"/>
</dbReference>
<name>A0A2H0TZR7_9BACT</name>
<keyword evidence="4" id="KW-1133">Transmembrane helix</keyword>
<evidence type="ECO:0000313" key="6">
    <source>
        <dbReference type="Proteomes" id="UP000230852"/>
    </source>
</evidence>
<feature type="repeat" description="TPR" evidence="3">
    <location>
        <begin position="219"/>
        <end position="252"/>
    </location>
</feature>
<evidence type="ECO:0000256" key="4">
    <source>
        <dbReference type="SAM" id="Phobius"/>
    </source>
</evidence>
<keyword evidence="4" id="KW-0472">Membrane</keyword>
<dbReference type="InterPro" id="IPR051685">
    <property type="entry name" value="Ycf3/AcsC/BcsC/TPR_MFPF"/>
</dbReference>
<dbReference type="PROSITE" id="PS50005">
    <property type="entry name" value="TPR"/>
    <property type="match status" value="3"/>
</dbReference>
<dbReference type="SMART" id="SM00028">
    <property type="entry name" value="TPR"/>
    <property type="match status" value="4"/>
</dbReference>
<reference evidence="6" key="1">
    <citation type="submission" date="2017-09" db="EMBL/GenBank/DDBJ databases">
        <title>Depth-based differentiation of microbial function through sediment-hosted aquifers and enrichment of novel symbionts in the deep terrestrial subsurface.</title>
        <authorList>
            <person name="Probst A.J."/>
            <person name="Ladd B."/>
            <person name="Jarett J.K."/>
            <person name="Geller-Mcgrath D.E."/>
            <person name="Sieber C.M.K."/>
            <person name="Emerson J.B."/>
            <person name="Anantharaman K."/>
            <person name="Thomas B.C."/>
            <person name="Malmstrom R."/>
            <person name="Stieglmeier M."/>
            <person name="Klingl A."/>
            <person name="Woyke T."/>
            <person name="Ryan C.M."/>
            <person name="Banfield J.F."/>
        </authorList>
    </citation>
    <scope>NUCLEOTIDE SEQUENCE [LARGE SCALE GENOMIC DNA]</scope>
</reference>
<dbReference type="SUPFAM" id="SSF48452">
    <property type="entry name" value="TPR-like"/>
    <property type="match status" value="1"/>
</dbReference>
<dbReference type="Pfam" id="PF13181">
    <property type="entry name" value="TPR_8"/>
    <property type="match status" value="1"/>
</dbReference>
<evidence type="ECO:0000256" key="2">
    <source>
        <dbReference type="ARBA" id="ARBA00022803"/>
    </source>
</evidence>
<proteinExistence type="predicted"/>
<protein>
    <submittedName>
        <fullName evidence="5">Uncharacterized protein</fullName>
    </submittedName>
</protein>
<dbReference type="PROSITE" id="PS50293">
    <property type="entry name" value="TPR_REGION"/>
    <property type="match status" value="1"/>
</dbReference>
<dbReference type="InterPro" id="IPR011990">
    <property type="entry name" value="TPR-like_helical_dom_sf"/>
</dbReference>
<feature type="repeat" description="TPR" evidence="3">
    <location>
        <begin position="151"/>
        <end position="184"/>
    </location>
</feature>
<dbReference type="EMBL" id="PFBU01000002">
    <property type="protein sequence ID" value="PIR78718.1"/>
    <property type="molecule type" value="Genomic_DNA"/>
</dbReference>
<keyword evidence="4" id="KW-0812">Transmembrane</keyword>
<evidence type="ECO:0000313" key="5">
    <source>
        <dbReference type="EMBL" id="PIR78718.1"/>
    </source>
</evidence>
<accession>A0A2H0TZR7</accession>
<feature type="transmembrane region" description="Helical" evidence="4">
    <location>
        <begin position="6"/>
        <end position="22"/>
    </location>
</feature>
<organism evidence="5 6">
    <name type="scientific">Candidatus Magasanikbacteria bacterium CG10_big_fil_rev_8_21_14_0_10_36_16</name>
    <dbReference type="NCBI Taxonomy" id="1974645"/>
    <lineage>
        <taxon>Bacteria</taxon>
        <taxon>Candidatus Magasanikiibacteriota</taxon>
    </lineage>
</organism>
<dbReference type="AlphaFoldDB" id="A0A2H0TZR7"/>
<feature type="repeat" description="TPR" evidence="3">
    <location>
        <begin position="185"/>
        <end position="218"/>
    </location>
</feature>
<evidence type="ECO:0000256" key="1">
    <source>
        <dbReference type="ARBA" id="ARBA00022737"/>
    </source>
</evidence>
<dbReference type="InterPro" id="IPR019734">
    <property type="entry name" value="TPR_rpt"/>
</dbReference>
<evidence type="ECO:0000256" key="3">
    <source>
        <dbReference type="PROSITE-ProRule" id="PRU00339"/>
    </source>
</evidence>
<sequence>MFNILPFVLIVLSLVIIVFVIVRKYPQLLLLDVDTLPEMKTARSKNKLIMRKSEQREKQYYANFKNKLTPFVKLLKKIQLAFRILVGKIERKVGENNKIVNGSSITREKIKEKVIASKDLVKDAQNDLQQEDYPTAEKKFLASLKYDPKNKEAYRGLATVYYAQNQIEEAKETYNFLLQLDPDDEDANVKLGEICEEEGNKEKAVEYYQQAVLTNPNNPERFLKIYDLLFYLKHYETAMEAIQQALDIEPQNPRYVDNFIETSIILKRKDLAEEGYKQLRMINPDNQKLEVFRQRIDEIKE</sequence>
<keyword evidence="2 3" id="KW-0802">TPR repeat</keyword>
<keyword evidence="1" id="KW-0677">Repeat</keyword>
<dbReference type="Gene3D" id="1.25.40.10">
    <property type="entry name" value="Tetratricopeptide repeat domain"/>
    <property type="match status" value="2"/>
</dbReference>